<feature type="domain" description="FAR1" evidence="1">
    <location>
        <begin position="15"/>
        <end position="98"/>
    </location>
</feature>
<evidence type="ECO:0000259" key="1">
    <source>
        <dbReference type="Pfam" id="PF03101"/>
    </source>
</evidence>
<protein>
    <submittedName>
        <fullName evidence="3">Uncharacterized protein LOC125312840</fullName>
    </submittedName>
</protein>
<organism evidence="2 3">
    <name type="scientific">Rhodamnia argentea</name>
    <dbReference type="NCBI Taxonomy" id="178133"/>
    <lineage>
        <taxon>Eukaryota</taxon>
        <taxon>Viridiplantae</taxon>
        <taxon>Streptophyta</taxon>
        <taxon>Embryophyta</taxon>
        <taxon>Tracheophyta</taxon>
        <taxon>Spermatophyta</taxon>
        <taxon>Magnoliopsida</taxon>
        <taxon>eudicotyledons</taxon>
        <taxon>Gunneridae</taxon>
        <taxon>Pentapetalae</taxon>
        <taxon>rosids</taxon>
        <taxon>malvids</taxon>
        <taxon>Myrtales</taxon>
        <taxon>Myrtaceae</taxon>
        <taxon>Myrtoideae</taxon>
        <taxon>Myrteae</taxon>
        <taxon>Australasian group</taxon>
        <taxon>Rhodamnia</taxon>
    </lineage>
</organism>
<dbReference type="PANTHER" id="PTHR46328:SF36">
    <property type="entry name" value="FAR1 DOMAIN-CONTAINING PROTEIN"/>
    <property type="match status" value="1"/>
</dbReference>
<accession>A0ABM3GVN1</accession>
<sequence>MGMIFPNEVEAYNDYAAYAIGKGFGVGKDKVVRNVKGEITRRTFVCNCEGCYASVSDKERKYDRFEVRCSCLAPIKFKVDNGVYEVIECVSEHNYALIPEGKKHPIRCGRMIPDSDKAVLGDMAKSSIRGTSSFKFLPNRVGGSQNLSYNLRDAQNLLQAERSNVISGGIVKVY</sequence>
<reference evidence="3" key="1">
    <citation type="submission" date="2025-08" db="UniProtKB">
        <authorList>
            <consortium name="RefSeq"/>
        </authorList>
    </citation>
    <scope>IDENTIFICATION</scope>
    <source>
        <tissue evidence="3">Leaf</tissue>
    </source>
</reference>
<dbReference type="GeneID" id="125312840"/>
<dbReference type="PANTHER" id="PTHR46328">
    <property type="entry name" value="FAR-RED IMPAIRED RESPONSIVE (FAR1) FAMILY PROTEIN-RELATED"/>
    <property type="match status" value="1"/>
</dbReference>
<keyword evidence="2" id="KW-1185">Reference proteome</keyword>
<proteinExistence type="predicted"/>
<evidence type="ECO:0000313" key="2">
    <source>
        <dbReference type="Proteomes" id="UP000827889"/>
    </source>
</evidence>
<dbReference type="RefSeq" id="XP_048128414.1">
    <property type="nucleotide sequence ID" value="XM_048272457.1"/>
</dbReference>
<dbReference type="Pfam" id="PF03101">
    <property type="entry name" value="FAR1"/>
    <property type="match status" value="1"/>
</dbReference>
<gene>
    <name evidence="3" type="primary">LOC125312840</name>
</gene>
<name>A0ABM3GVN1_9MYRT</name>
<dbReference type="InterPro" id="IPR004330">
    <property type="entry name" value="FAR1_DNA_bnd_dom"/>
</dbReference>
<dbReference type="Proteomes" id="UP000827889">
    <property type="component" value="Chromosome 11"/>
</dbReference>
<evidence type="ECO:0000313" key="3">
    <source>
        <dbReference type="RefSeq" id="XP_048128414.1"/>
    </source>
</evidence>